<proteinExistence type="predicted"/>
<name>A0ABS6XF12_9BACT</name>
<evidence type="ECO:0000313" key="3">
    <source>
        <dbReference type="Proteomes" id="UP000774935"/>
    </source>
</evidence>
<sequence>MQKKLILPLVLGVTILMLTVNMDAYCQEREKSPEEVKLEQEAAIARHKKEIAEAELEAAKARQAAAILNAPLSNEEKAKAETAIAKAELEELQARRDMYKGPEITALSGKITSNDGVFIESRVLAHNSLESTFDKFVDVFSKTEAGKKETSTFIIYDPTNIPAIELYTSLTEQLNSLNSTYEKVNQAAENLLNPEKPQFVDPITMGYAAAGTLKTIAELASLFRTTTEFKNFDMVNDESLVVAVLSKSIRNKQQKWKVFYPGLFPIYTIKTSTKPSPFIEKLNTINAQSMRATTHINTLNDKIKELQSKLSSEKNEAKKKALKDQISKHSKMVAELTAINTANTQIMTLLSSEASGVKTSNHALIMRAERIMQKLNEPDVYTLKIIATSKGSNKITENLWRSSQIKYSAGTELSCLVINSEGEVVFSESLYEYNPFTKPKNIKTRPN</sequence>
<comment type="caution">
    <text evidence="2">The sequence shown here is derived from an EMBL/GenBank/DDBJ whole genome shotgun (WGS) entry which is preliminary data.</text>
</comment>
<feature type="coiled-coil region" evidence="1">
    <location>
        <begin position="296"/>
        <end position="323"/>
    </location>
</feature>
<evidence type="ECO:0000256" key="1">
    <source>
        <dbReference type="SAM" id="Coils"/>
    </source>
</evidence>
<reference evidence="2 3" key="1">
    <citation type="submission" date="2021-07" db="EMBL/GenBank/DDBJ databases">
        <authorList>
            <person name="Kim M.K."/>
        </authorList>
    </citation>
    <scope>NUCLEOTIDE SEQUENCE [LARGE SCALE GENOMIC DNA]</scope>
    <source>
        <strain evidence="2 3">HLY7-15</strain>
    </source>
</reference>
<evidence type="ECO:0000313" key="2">
    <source>
        <dbReference type="EMBL" id="MBW3366497.1"/>
    </source>
</evidence>
<dbReference type="EMBL" id="JAHWXQ010000005">
    <property type="protein sequence ID" value="MBW3366497.1"/>
    <property type="molecule type" value="Genomic_DNA"/>
</dbReference>
<accession>A0ABS6XF12</accession>
<dbReference type="Proteomes" id="UP000774935">
    <property type="component" value="Unassembled WGS sequence"/>
</dbReference>
<organism evidence="2 3">
    <name type="scientific">Pontibacter populi</name>
    <dbReference type="NCBI Taxonomy" id="890055"/>
    <lineage>
        <taxon>Bacteria</taxon>
        <taxon>Pseudomonadati</taxon>
        <taxon>Bacteroidota</taxon>
        <taxon>Cytophagia</taxon>
        <taxon>Cytophagales</taxon>
        <taxon>Hymenobacteraceae</taxon>
        <taxon>Pontibacter</taxon>
    </lineage>
</organism>
<feature type="coiled-coil region" evidence="1">
    <location>
        <begin position="35"/>
        <end position="97"/>
    </location>
</feature>
<protein>
    <submittedName>
        <fullName evidence="2">Uncharacterized protein</fullName>
    </submittedName>
</protein>
<dbReference type="RefSeq" id="WP_199111235.1">
    <property type="nucleotide sequence ID" value="NZ_JAHWXQ010000005.1"/>
</dbReference>
<keyword evidence="3" id="KW-1185">Reference proteome</keyword>
<gene>
    <name evidence="2" type="ORF">KYK27_15650</name>
</gene>
<keyword evidence="1" id="KW-0175">Coiled coil</keyword>